<sequence>MNSRFGGLNTDFGKMNTRFGAPNTDSGIPRNRSTSSETAVHLPPETLFDFNRNPCSASPKYAQ</sequence>
<evidence type="ECO:0000313" key="2">
    <source>
        <dbReference type="EMBL" id="PTB17088.1"/>
    </source>
</evidence>
<reference evidence="2 3" key="1">
    <citation type="submission" date="2018-03" db="EMBL/GenBank/DDBJ databases">
        <title>Whole genome analyses suggest that Burkholderia sensu lato contains two further novel genera in the rhizoxinica-symbiotica group Mycetohabitans gen. nov., and Trinickia gen. nov.: implications for the evolution of diazotrophy and nodulation in the Burkholderiaceae.</title>
        <authorList>
            <person name="Estrada De Los Santos P."/>
            <person name="Palmer M."/>
            <person name="Chavez-Ramirez B."/>
            <person name="Steenkamp E.T."/>
            <person name="Hirsch A.M."/>
            <person name="Manyaka P."/>
            <person name="Maluk M."/>
            <person name="Lafos M."/>
            <person name="Crook M."/>
            <person name="Gross E."/>
            <person name="Simon M.F."/>
            <person name="Bueno Dos Reis Junior F."/>
            <person name="Poole P.S."/>
            <person name="Venter S.N."/>
            <person name="James E.K."/>
        </authorList>
    </citation>
    <scope>NUCLEOTIDE SEQUENCE [LARGE SCALE GENOMIC DNA]</scope>
    <source>
        <strain evidence="2 3">JPY-366</strain>
    </source>
</reference>
<name>A0A2T3XKN5_9BURK</name>
<proteinExistence type="predicted"/>
<feature type="region of interest" description="Disordered" evidence="1">
    <location>
        <begin position="1"/>
        <end position="44"/>
    </location>
</feature>
<comment type="caution">
    <text evidence="2">The sequence shown here is derived from an EMBL/GenBank/DDBJ whole genome shotgun (WGS) entry which is preliminary data.</text>
</comment>
<dbReference type="EMBL" id="PYUC01000024">
    <property type="protein sequence ID" value="PTB17088.1"/>
    <property type="molecule type" value="Genomic_DNA"/>
</dbReference>
<evidence type="ECO:0000313" key="3">
    <source>
        <dbReference type="Proteomes" id="UP000240638"/>
    </source>
</evidence>
<protein>
    <submittedName>
        <fullName evidence="2">Uncharacterized protein</fullName>
    </submittedName>
</protein>
<dbReference type="AlphaFoldDB" id="A0A2T3XKN5"/>
<accession>A0A2T3XKN5</accession>
<evidence type="ECO:0000256" key="1">
    <source>
        <dbReference type="SAM" id="MobiDB-lite"/>
    </source>
</evidence>
<dbReference type="Proteomes" id="UP000240638">
    <property type="component" value="Unassembled WGS sequence"/>
</dbReference>
<feature type="compositionally biased region" description="Polar residues" evidence="1">
    <location>
        <begin position="23"/>
        <end position="38"/>
    </location>
</feature>
<organism evidence="2 3">
    <name type="scientific">Trinickia symbiotica</name>
    <dbReference type="NCBI Taxonomy" id="863227"/>
    <lineage>
        <taxon>Bacteria</taxon>
        <taxon>Pseudomonadati</taxon>
        <taxon>Pseudomonadota</taxon>
        <taxon>Betaproteobacteria</taxon>
        <taxon>Burkholderiales</taxon>
        <taxon>Burkholderiaceae</taxon>
        <taxon>Trinickia</taxon>
    </lineage>
</organism>
<gene>
    <name evidence="2" type="ORF">C9I57_30235</name>
</gene>